<organism evidence="9 10">
    <name type="scientific">Mycolicibacterium aurum</name>
    <name type="common">Mycobacterium aurum</name>
    <dbReference type="NCBI Taxonomy" id="1791"/>
    <lineage>
        <taxon>Bacteria</taxon>
        <taxon>Bacillati</taxon>
        <taxon>Actinomycetota</taxon>
        <taxon>Actinomycetes</taxon>
        <taxon>Mycobacteriales</taxon>
        <taxon>Mycobacteriaceae</taxon>
        <taxon>Mycolicibacterium</taxon>
    </lineage>
</organism>
<protein>
    <submittedName>
        <fullName evidence="9">Secretion protein snm4</fullName>
    </submittedName>
</protein>
<dbReference type="AlphaFoldDB" id="A0A3S4RXL1"/>
<dbReference type="Pfam" id="PF08817">
    <property type="entry name" value="YukD"/>
    <property type="match status" value="1"/>
</dbReference>
<dbReference type="InterPro" id="IPR006707">
    <property type="entry name" value="T7SS_EccD"/>
</dbReference>
<keyword evidence="3" id="KW-1003">Cell membrane</keyword>
<dbReference type="Proteomes" id="UP000279306">
    <property type="component" value="Chromosome"/>
</dbReference>
<dbReference type="STRING" id="1791.GCA_001049355_02576"/>
<evidence type="ECO:0000256" key="6">
    <source>
        <dbReference type="ARBA" id="ARBA00023136"/>
    </source>
</evidence>
<evidence type="ECO:0000256" key="3">
    <source>
        <dbReference type="ARBA" id="ARBA00022475"/>
    </source>
</evidence>
<feature type="transmembrane region" description="Helical" evidence="7">
    <location>
        <begin position="398"/>
        <end position="417"/>
    </location>
</feature>
<dbReference type="OrthoDB" id="4764676at2"/>
<feature type="transmembrane region" description="Helical" evidence="7">
    <location>
        <begin position="463"/>
        <end position="487"/>
    </location>
</feature>
<feature type="transmembrane region" description="Helical" evidence="7">
    <location>
        <begin position="278"/>
        <end position="296"/>
    </location>
</feature>
<comment type="subcellular location">
    <subcellularLocation>
        <location evidence="1">Cell membrane</location>
        <topology evidence="1">Multi-pass membrane protein</topology>
    </subcellularLocation>
</comment>
<feature type="transmembrane region" description="Helical" evidence="7">
    <location>
        <begin position="341"/>
        <end position="360"/>
    </location>
</feature>
<evidence type="ECO:0000256" key="4">
    <source>
        <dbReference type="ARBA" id="ARBA00022692"/>
    </source>
</evidence>
<feature type="transmembrane region" description="Helical" evidence="7">
    <location>
        <begin position="372"/>
        <end position="391"/>
    </location>
</feature>
<proteinExistence type="inferred from homology"/>
<dbReference type="KEGG" id="mauu:NCTC10437_00380"/>
<keyword evidence="4 7" id="KW-0812">Transmembrane</keyword>
<feature type="transmembrane region" description="Helical" evidence="7">
    <location>
        <begin position="225"/>
        <end position="243"/>
    </location>
</feature>
<feature type="transmembrane region" description="Helical" evidence="7">
    <location>
        <begin position="146"/>
        <end position="165"/>
    </location>
</feature>
<keyword evidence="10" id="KW-1185">Reference proteome</keyword>
<feature type="transmembrane region" description="Helical" evidence="7">
    <location>
        <begin position="423"/>
        <end position="443"/>
    </location>
</feature>
<accession>A0A3S4RXL1</accession>
<feature type="transmembrane region" description="Helical" evidence="7">
    <location>
        <begin position="250"/>
        <end position="272"/>
    </location>
</feature>
<name>A0A3S4RXL1_MYCAU</name>
<feature type="domain" description="EccD-like transmembrane" evidence="8">
    <location>
        <begin position="147"/>
        <end position="486"/>
    </location>
</feature>
<dbReference type="EMBL" id="LR134356">
    <property type="protein sequence ID" value="VEG51273.1"/>
    <property type="molecule type" value="Genomic_DNA"/>
</dbReference>
<dbReference type="Gene3D" id="3.10.20.90">
    <property type="entry name" value="Phosphatidylinositol 3-kinase Catalytic Subunit, Chain A, domain 1"/>
    <property type="match status" value="1"/>
</dbReference>
<dbReference type="PIRSF" id="PIRSF017804">
    <property type="entry name" value="Secretion_EccD1"/>
    <property type="match status" value="1"/>
</dbReference>
<dbReference type="Pfam" id="PF19053">
    <property type="entry name" value="EccD"/>
    <property type="match status" value="1"/>
</dbReference>
<dbReference type="InterPro" id="IPR044049">
    <property type="entry name" value="EccD_transm"/>
</dbReference>
<evidence type="ECO:0000259" key="8">
    <source>
        <dbReference type="Pfam" id="PF19053"/>
    </source>
</evidence>
<dbReference type="InterPro" id="IPR024962">
    <property type="entry name" value="YukD-like"/>
</dbReference>
<sequence length="490" mass="49056">MPESALSTSSVLGAGGTVMPIVRVAVLTATVDDDGAADGAGRLTEIALPAELPLREVIPAVQRIVAPSDETVGAAELLSLAPIGGAPFSLDATLNTVGVVDGDLLALQPVPSGPPAPRIVEDIADAAMIFSAARERPWGIAHIRNGATIAAVGLILVATALAVAHRAVTGSLIGLFAVSGVAIAAVLGALVARTGSPRLATALAAAALPSVAAAFALAVPGAFGPASVLLGAAGVAAWSIISITVGERAVALFTAAAASALGVLSAAGAASLWTLDTVSVGCGLILVALVVTVQAAQLSALCARLPVPVIPAPGDPAPSAPPLRVLADLPRRIRVTDAHQTGFIAAGVLLAVAGSVILLWPAVTGDGAASPWAWYLVVATALAAALRARVWDSVSCKAWLLGHAYLVSSVLLAMFAAHGNYAAAWWALGVLVVLVAVWVVAALNPQITRPDSYSLPMRRVLGFVAAALDASVIPVMAYLVGLFAWVLNGF</sequence>
<evidence type="ECO:0000313" key="10">
    <source>
        <dbReference type="Proteomes" id="UP000279306"/>
    </source>
</evidence>
<dbReference type="NCBIfam" id="TIGR03920">
    <property type="entry name" value="T7SS_EccD"/>
    <property type="match status" value="1"/>
</dbReference>
<evidence type="ECO:0000256" key="7">
    <source>
        <dbReference type="SAM" id="Phobius"/>
    </source>
</evidence>
<evidence type="ECO:0000256" key="5">
    <source>
        <dbReference type="ARBA" id="ARBA00022989"/>
    </source>
</evidence>
<reference evidence="9 10" key="1">
    <citation type="submission" date="2018-12" db="EMBL/GenBank/DDBJ databases">
        <authorList>
            <consortium name="Pathogen Informatics"/>
        </authorList>
    </citation>
    <scope>NUCLEOTIDE SEQUENCE [LARGE SCALE GENOMIC DNA]</scope>
    <source>
        <strain evidence="9 10">NCTC10437</strain>
    </source>
</reference>
<evidence type="ECO:0000313" key="9">
    <source>
        <dbReference type="EMBL" id="VEG51273.1"/>
    </source>
</evidence>
<dbReference type="GO" id="GO:0005886">
    <property type="term" value="C:plasma membrane"/>
    <property type="evidence" value="ECO:0007669"/>
    <property type="project" value="UniProtKB-SubCell"/>
</dbReference>
<comment type="similarity">
    <text evidence="2">Belongs to the EccD/Snm4 family.</text>
</comment>
<keyword evidence="6 7" id="KW-0472">Membrane</keyword>
<evidence type="ECO:0000256" key="1">
    <source>
        <dbReference type="ARBA" id="ARBA00004651"/>
    </source>
</evidence>
<dbReference type="RefSeq" id="WP_048632476.1">
    <property type="nucleotide sequence ID" value="NZ_CVQQ01000007.1"/>
</dbReference>
<keyword evidence="5 7" id="KW-1133">Transmembrane helix</keyword>
<feature type="transmembrane region" description="Helical" evidence="7">
    <location>
        <begin position="199"/>
        <end position="219"/>
    </location>
</feature>
<evidence type="ECO:0000256" key="2">
    <source>
        <dbReference type="ARBA" id="ARBA00006162"/>
    </source>
</evidence>
<feature type="transmembrane region" description="Helical" evidence="7">
    <location>
        <begin position="171"/>
        <end position="192"/>
    </location>
</feature>
<gene>
    <name evidence="9" type="ORF">NCTC10437_00380</name>
</gene>